<dbReference type="Proteomes" id="UP001152766">
    <property type="component" value="Unassembled WGS sequence"/>
</dbReference>
<dbReference type="RefSeq" id="WP_268153356.1">
    <property type="nucleotide sequence ID" value="NZ_JAPPUW010000021.1"/>
</dbReference>
<feature type="transmembrane region" description="Helical" evidence="1">
    <location>
        <begin position="71"/>
        <end position="87"/>
    </location>
</feature>
<gene>
    <name evidence="2" type="ORF">EXJ73_13835</name>
</gene>
<keyword evidence="1" id="KW-0812">Transmembrane</keyword>
<dbReference type="EMBL" id="SGUG01000019">
    <property type="protein sequence ID" value="MDG0863547.1"/>
    <property type="molecule type" value="Genomic_DNA"/>
</dbReference>
<reference evidence="2" key="1">
    <citation type="submission" date="2019-02" db="EMBL/GenBank/DDBJ databases">
        <title>Draft genome of the type strain Pelomonas aquatica CCUG 52575T.</title>
        <authorList>
            <person name="Gomila M."/>
            <person name="Lalucat J."/>
        </authorList>
    </citation>
    <scope>NUCLEOTIDE SEQUENCE</scope>
    <source>
        <strain evidence="2">CCUG 52575</strain>
    </source>
</reference>
<accession>A0A9X4R4S2</accession>
<proteinExistence type="predicted"/>
<keyword evidence="3" id="KW-1185">Reference proteome</keyword>
<evidence type="ECO:0000256" key="1">
    <source>
        <dbReference type="SAM" id="Phobius"/>
    </source>
</evidence>
<dbReference type="AlphaFoldDB" id="A0A9X4R4S2"/>
<comment type="caution">
    <text evidence="2">The sequence shown here is derived from an EMBL/GenBank/DDBJ whole genome shotgun (WGS) entry which is preliminary data.</text>
</comment>
<organism evidence="2 3">
    <name type="scientific">Pelomonas aquatica</name>
    <dbReference type="NCBI Taxonomy" id="431058"/>
    <lineage>
        <taxon>Bacteria</taxon>
        <taxon>Pseudomonadati</taxon>
        <taxon>Pseudomonadota</taxon>
        <taxon>Betaproteobacteria</taxon>
        <taxon>Burkholderiales</taxon>
        <taxon>Sphaerotilaceae</taxon>
        <taxon>Roseateles</taxon>
    </lineage>
</organism>
<keyword evidence="1" id="KW-1133">Transmembrane helix</keyword>
<sequence>MGTPAKTSKSPSQTGITWVQAVRDIVVTAINRGQLPVLGFVALALLMVYRLPEAAVAELFKDILDSLRNGALTGYGLWVVTIGFWYWHARSMRKAFSDEAKRIGREKSKLQSDAAGVEFKSSDVNRGVASKGRRS</sequence>
<name>A0A9X4R4S2_9BURK</name>
<protein>
    <submittedName>
        <fullName evidence="2">Uncharacterized protein</fullName>
    </submittedName>
</protein>
<evidence type="ECO:0000313" key="2">
    <source>
        <dbReference type="EMBL" id="MDG0863547.1"/>
    </source>
</evidence>
<feature type="transmembrane region" description="Helical" evidence="1">
    <location>
        <begin position="33"/>
        <end position="51"/>
    </location>
</feature>
<keyword evidence="1" id="KW-0472">Membrane</keyword>
<evidence type="ECO:0000313" key="3">
    <source>
        <dbReference type="Proteomes" id="UP001152766"/>
    </source>
</evidence>